<dbReference type="HOGENOM" id="CLU_1282175_0_0_10"/>
<dbReference type="KEGG" id="oho:Oweho_3118"/>
<dbReference type="OrthoDB" id="1433698at2"/>
<dbReference type="EMBL" id="CP003156">
    <property type="protein sequence ID" value="AEV34072.1"/>
    <property type="molecule type" value="Genomic_DNA"/>
</dbReference>
<organism evidence="1 2">
    <name type="scientific">Owenweeksia hongkongensis (strain DSM 17368 / CIP 108786 / JCM 12287 / NRRL B-23963 / UST20020801)</name>
    <dbReference type="NCBI Taxonomy" id="926562"/>
    <lineage>
        <taxon>Bacteria</taxon>
        <taxon>Pseudomonadati</taxon>
        <taxon>Bacteroidota</taxon>
        <taxon>Flavobacteriia</taxon>
        <taxon>Flavobacteriales</taxon>
        <taxon>Owenweeksiaceae</taxon>
        <taxon>Owenweeksia</taxon>
    </lineage>
</organism>
<dbReference type="AlphaFoldDB" id="G8R347"/>
<dbReference type="Proteomes" id="UP000005631">
    <property type="component" value="Chromosome"/>
</dbReference>
<gene>
    <name evidence="1" type="ordered locus">Oweho_3118</name>
</gene>
<reference evidence="1 2" key="1">
    <citation type="journal article" date="2012" name="Stand. Genomic Sci.">
        <title>Genome sequence of the orange-pigmented seawater bacterium Owenweeksia hongkongensis type strain (UST20020801(T)).</title>
        <authorList>
            <person name="Riedel T."/>
            <person name="Held B."/>
            <person name="Nolan M."/>
            <person name="Lucas S."/>
            <person name="Lapidus A."/>
            <person name="Tice H."/>
            <person name="Del Rio T.G."/>
            <person name="Cheng J.F."/>
            <person name="Han C."/>
            <person name="Tapia R."/>
            <person name="Goodwin L.A."/>
            <person name="Pitluck S."/>
            <person name="Liolios K."/>
            <person name="Mavromatis K."/>
            <person name="Pagani I."/>
            <person name="Ivanova N."/>
            <person name="Mikhailova N."/>
            <person name="Pati A."/>
            <person name="Chen A."/>
            <person name="Palaniappan K."/>
            <person name="Rohde M."/>
            <person name="Tindall B.J."/>
            <person name="Detter J.C."/>
            <person name="Goker M."/>
            <person name="Woyke T."/>
            <person name="Bristow J."/>
            <person name="Eisen J.A."/>
            <person name="Markowitz V."/>
            <person name="Hugenholtz P."/>
            <person name="Klenk H.P."/>
            <person name="Kyrpides N.C."/>
        </authorList>
    </citation>
    <scope>NUCLEOTIDE SEQUENCE</scope>
    <source>
        <strain evidence="2">DSM 17368 / JCM 12287 / NRRL B-23963</strain>
    </source>
</reference>
<dbReference type="RefSeq" id="WP_014203419.1">
    <property type="nucleotide sequence ID" value="NC_016599.1"/>
</dbReference>
<accession>G8R347</accession>
<proteinExistence type="predicted"/>
<dbReference type="STRING" id="926562.Oweho_3118"/>
<keyword evidence="2" id="KW-1185">Reference proteome</keyword>
<sequence>MKKLIKLSLLAIFLGIHPVSCDKYDGNTCEGLEGHAYYISNVEIDTKHIANLDIGYPTHLAPLIDTSESYHNDSIGFLMSFESVDLAFSIKAPPFLGFQNMAIACSPLYHYRNPVESIVAIYSGSSITFNDSININTGDTITNIFNVSSTFNDYSPPEALESYSDLYQNIEESLLIRFSENNKDSIDFRFDLITTLTDGKVFKSEHITVKLLPSK</sequence>
<name>G8R347_OWEHD</name>
<evidence type="ECO:0000313" key="1">
    <source>
        <dbReference type="EMBL" id="AEV34072.1"/>
    </source>
</evidence>
<protein>
    <submittedName>
        <fullName evidence="1">Uncharacterized protein</fullName>
    </submittedName>
</protein>
<evidence type="ECO:0000313" key="2">
    <source>
        <dbReference type="Proteomes" id="UP000005631"/>
    </source>
</evidence>